<name>A0A848H600_9BURK</name>
<dbReference type="InterPro" id="IPR012349">
    <property type="entry name" value="Split_barrel_FMN-bd"/>
</dbReference>
<sequence length="287" mass="30860">MNWHPGEIAMQQAAGVAARMEPVAARVLRDHMPDQHREFFALLPFVIAGTLDANGQPRVSLLAGEPGFAHSPDPRRLRLDAPTGTRGFADEDLAEDSPVGLLGLQAHTGRRNRMNGRIETSDAEGFTVHVDQSFGNCPKYIHQREAVHAPAATAAHSILMTEFDGAARALVESADTFFIATAHPAAAHGQDASEGVDVSHRGGPAGFVQVQDGSLLVPDYTGNSFFNTLGNLQLEPRCALLFVDFETGEQVHVQARGEVLQAGAQRMLRLIPAQVKNTAGGLPLRWL</sequence>
<feature type="domain" description="Pyridoxamine 5'-phosphate oxidase N-terminal" evidence="1">
    <location>
        <begin position="32"/>
        <end position="137"/>
    </location>
</feature>
<dbReference type="RefSeq" id="WP_169417358.1">
    <property type="nucleotide sequence ID" value="NZ_JABBFX010000001.1"/>
</dbReference>
<gene>
    <name evidence="2" type="ORF">HHL11_05150</name>
</gene>
<reference evidence="2 3" key="1">
    <citation type="submission" date="2020-04" db="EMBL/GenBank/DDBJ databases">
        <title>Ramlibacter sp. G-1-2-2 isolated from soil.</title>
        <authorList>
            <person name="Dahal R.H."/>
        </authorList>
    </citation>
    <scope>NUCLEOTIDE SEQUENCE [LARGE SCALE GENOMIC DNA]</scope>
    <source>
        <strain evidence="2 3">G-1-2-2</strain>
    </source>
</reference>
<dbReference type="EMBL" id="JABBFX010000001">
    <property type="protein sequence ID" value="NML43128.1"/>
    <property type="molecule type" value="Genomic_DNA"/>
</dbReference>
<dbReference type="SUPFAM" id="SSF50475">
    <property type="entry name" value="FMN-binding split barrel"/>
    <property type="match status" value="2"/>
</dbReference>
<dbReference type="PANTHER" id="PTHR42815">
    <property type="entry name" value="FAD-BINDING, PUTATIVE (AFU_ORTHOLOGUE AFUA_6G07600)-RELATED"/>
    <property type="match status" value="1"/>
</dbReference>
<dbReference type="Proteomes" id="UP000541185">
    <property type="component" value="Unassembled WGS sequence"/>
</dbReference>
<evidence type="ECO:0000259" key="1">
    <source>
        <dbReference type="Pfam" id="PF01243"/>
    </source>
</evidence>
<evidence type="ECO:0000313" key="3">
    <source>
        <dbReference type="Proteomes" id="UP000541185"/>
    </source>
</evidence>
<dbReference type="InterPro" id="IPR011576">
    <property type="entry name" value="Pyridox_Oxase_N"/>
</dbReference>
<organism evidence="2 3">
    <name type="scientific">Ramlibacter agri</name>
    <dbReference type="NCBI Taxonomy" id="2728837"/>
    <lineage>
        <taxon>Bacteria</taxon>
        <taxon>Pseudomonadati</taxon>
        <taxon>Pseudomonadota</taxon>
        <taxon>Betaproteobacteria</taxon>
        <taxon>Burkholderiales</taxon>
        <taxon>Comamonadaceae</taxon>
        <taxon>Ramlibacter</taxon>
    </lineage>
</organism>
<accession>A0A848H600</accession>
<dbReference type="AlphaFoldDB" id="A0A848H600"/>
<keyword evidence="3" id="KW-1185">Reference proteome</keyword>
<feature type="domain" description="Pyridoxamine 5'-phosphate oxidase N-terminal" evidence="1">
    <location>
        <begin position="164"/>
        <end position="265"/>
    </location>
</feature>
<dbReference type="Gene3D" id="2.30.110.10">
    <property type="entry name" value="Electron Transport, Fmn-binding Protein, Chain A"/>
    <property type="match status" value="1"/>
</dbReference>
<proteinExistence type="predicted"/>
<comment type="caution">
    <text evidence="2">The sequence shown here is derived from an EMBL/GenBank/DDBJ whole genome shotgun (WGS) entry which is preliminary data.</text>
</comment>
<dbReference type="Pfam" id="PF01243">
    <property type="entry name" value="PNPOx_N"/>
    <property type="match status" value="2"/>
</dbReference>
<evidence type="ECO:0000313" key="2">
    <source>
        <dbReference type="EMBL" id="NML43128.1"/>
    </source>
</evidence>
<dbReference type="PANTHER" id="PTHR42815:SF2">
    <property type="entry name" value="FAD-BINDING, PUTATIVE (AFU_ORTHOLOGUE AFUA_6G07600)-RELATED"/>
    <property type="match status" value="1"/>
</dbReference>
<protein>
    <submittedName>
        <fullName evidence="2">Flavin-nucleotide-binding protein</fullName>
    </submittedName>
</protein>